<evidence type="ECO:0000259" key="4">
    <source>
        <dbReference type="PROSITE" id="PS50017"/>
    </source>
</evidence>
<dbReference type="SUPFAM" id="SSF52540">
    <property type="entry name" value="P-loop containing nucleoside triphosphate hydrolases"/>
    <property type="match status" value="1"/>
</dbReference>
<dbReference type="Proteomes" id="UP000085678">
    <property type="component" value="Unplaced"/>
</dbReference>
<proteinExistence type="predicted"/>
<sequence length="1170" mass="133596">MSLLWRFVACIKEFFYPTVKEPPAYTTLNLVGVSDNVFCFSEDQKKLKDLNVEKIKDGQLPSNHAKIVVLGDPRVGKTSLLRRLLGQSFRDDEQSTPGLDTKYVEGKKAYESFEEVDRGDSIDRDTQESASYLVAKELIPHPPVCATASGLKHINAQDFGACYVIAHVSKLLVMTIPSVVLFSLHNVLGFPLIFSCVWFSAWVIGLLDTKNNFVSVIDASAVGMTMVNFLIRKNPLAECFDWLKDTDICCIRGNFSSSHWVFLCDIIHRVGYITPEHFFSGIICSFGHLLVVVLAGWTIGFVLGLRIRKWIVFPAFLIMLPSVKSNEQHFSVTHLAFLAVHFSYVLGVSIGVGITSRNYMLSKTNALKEFPRNMALHVVTLTLFIFLMPIALSEYKEHFFCQVTLSGGFGIVFGLMYALASHSCRNLKSFLFQNSGIYSFFIGVMACPLYLHSIGWTVVDLSVLAEQPFWLRLIFVISPLIRLGIEIRRKFVLKTFDACGVDLISISRHMSRINLNLASLPTFLNILDFAGQEKYRSWHHLFMSKHGIYLLVFNLAHVVESPEAPERQLKDLEYWLNSIFAHTSHPDSVILLVGTHARSFDKSLENRVKEFETILKRRILSNPKYEKRLYTCDFPFFRVDNKVDENRAFKPLRDAIKISVREAEFMTAIYPIAWRSALVYFSRWCNEGNFFIRKTEAKNNFNQNYPWLKEGDFERMIDLADSQGHVIYRPKNGVLSDIIVLNPDILIAVFTLLSSIDIKDVETDPKMRKHKKEARDLVEKGILDENLFVYIAKRALEKYLGPISDPHKMSQNLAVLKELLIAFDFICPIQKQFDSCFLVPSLLPSEACAVWNEEECHVFYLDFRSFAVTPVFDRLLAKCLCSQNFSGHEYSRRPSVFRGCGIFCSLDGCHFKIQARCRIPQQNLIKISLEKQYDAIEILKFLHREVGQICKNDFPNVHFILGFKCQVLGFRHKNFEQDSRECHIIPLCEQQQELSFPENSTYDYSCGISRQSKVWTFSENVLQQAAANMGLKAIVKQPTDDEMGSECTLCEGCEVTHRKSVSGGVQEREILTDKILYILATEHVGSTWHDVGMCLGIPAGTLDLIEKNQESPKKKKFEVFRQWKMSSNKPENIKLAELKKAFCDCNRQDLVTALEELIRREAIGGKSHIQ</sequence>
<dbReference type="KEGG" id="lak:106156482"/>
<dbReference type="STRING" id="7574.A0A1S3HM91"/>
<dbReference type="Gene3D" id="3.40.50.300">
    <property type="entry name" value="P-loop containing nucleotide triphosphate hydrolases"/>
    <property type="match status" value="2"/>
</dbReference>
<dbReference type="OMA" id="EMVLDMY"/>
<keyword evidence="1" id="KW-0547">Nucleotide-binding</keyword>
<feature type="transmembrane region" description="Helical" evidence="3">
    <location>
        <begin position="437"/>
        <end position="457"/>
    </location>
</feature>
<dbReference type="OrthoDB" id="5950235at2759"/>
<keyword evidence="3" id="KW-0472">Membrane</keyword>
<feature type="transmembrane region" description="Helical" evidence="3">
    <location>
        <begin position="374"/>
        <end position="392"/>
    </location>
</feature>
<keyword evidence="3" id="KW-0812">Transmembrane</keyword>
<evidence type="ECO:0000313" key="5">
    <source>
        <dbReference type="Proteomes" id="UP000085678"/>
    </source>
</evidence>
<name>A0A1S3HM91_LINAN</name>
<keyword evidence="3" id="KW-1133">Transmembrane helix</keyword>
<dbReference type="InterPro" id="IPR000488">
    <property type="entry name" value="Death_dom"/>
</dbReference>
<dbReference type="PANTHER" id="PTHR24073">
    <property type="entry name" value="DRAB5-RELATED"/>
    <property type="match status" value="1"/>
</dbReference>
<evidence type="ECO:0000256" key="3">
    <source>
        <dbReference type="SAM" id="Phobius"/>
    </source>
</evidence>
<dbReference type="PROSITE" id="PS50017">
    <property type="entry name" value="DEATH_DOMAIN"/>
    <property type="match status" value="1"/>
</dbReference>
<dbReference type="CDD" id="cd01670">
    <property type="entry name" value="Death"/>
    <property type="match status" value="1"/>
</dbReference>
<organism evidence="5 6">
    <name type="scientific">Lingula anatina</name>
    <name type="common">Brachiopod</name>
    <name type="synonym">Lingula unguis</name>
    <dbReference type="NCBI Taxonomy" id="7574"/>
    <lineage>
        <taxon>Eukaryota</taxon>
        <taxon>Metazoa</taxon>
        <taxon>Spiralia</taxon>
        <taxon>Lophotrochozoa</taxon>
        <taxon>Brachiopoda</taxon>
        <taxon>Linguliformea</taxon>
        <taxon>Lingulata</taxon>
        <taxon>Lingulida</taxon>
        <taxon>Linguloidea</taxon>
        <taxon>Lingulidae</taxon>
        <taxon>Lingula</taxon>
    </lineage>
</organism>
<feature type="transmembrane region" description="Helical" evidence="3">
    <location>
        <begin position="179"/>
        <end position="207"/>
    </location>
</feature>
<gene>
    <name evidence="6" type="primary">LOC106156482</name>
</gene>
<feature type="domain" description="Death" evidence="4">
    <location>
        <begin position="1073"/>
        <end position="1158"/>
    </location>
</feature>
<feature type="transmembrane region" description="Helical" evidence="3">
    <location>
        <begin position="335"/>
        <end position="354"/>
    </location>
</feature>
<dbReference type="RefSeq" id="XP_013387200.1">
    <property type="nucleotide sequence ID" value="XM_013531746.1"/>
</dbReference>
<keyword evidence="2" id="KW-0342">GTP-binding</keyword>
<dbReference type="AlphaFoldDB" id="A0A1S3HM91"/>
<dbReference type="GO" id="GO:0007165">
    <property type="term" value="P:signal transduction"/>
    <property type="evidence" value="ECO:0007669"/>
    <property type="project" value="InterPro"/>
</dbReference>
<dbReference type="GO" id="GO:0005525">
    <property type="term" value="F:GTP binding"/>
    <property type="evidence" value="ECO:0007669"/>
    <property type="project" value="UniProtKB-KW"/>
</dbReference>
<reference evidence="6" key="1">
    <citation type="submission" date="2025-08" db="UniProtKB">
        <authorList>
            <consortium name="RefSeq"/>
        </authorList>
    </citation>
    <scope>IDENTIFICATION</scope>
    <source>
        <tissue evidence="6">Gonads</tissue>
    </source>
</reference>
<keyword evidence="5" id="KW-1185">Reference proteome</keyword>
<dbReference type="InterPro" id="IPR011029">
    <property type="entry name" value="DEATH-like_dom_sf"/>
</dbReference>
<evidence type="ECO:0000313" key="6">
    <source>
        <dbReference type="RefSeq" id="XP_013387200.1"/>
    </source>
</evidence>
<feature type="transmembrane region" description="Helical" evidence="3">
    <location>
        <begin position="399"/>
        <end position="417"/>
    </location>
</feature>
<evidence type="ECO:0000256" key="1">
    <source>
        <dbReference type="ARBA" id="ARBA00022741"/>
    </source>
</evidence>
<evidence type="ECO:0000256" key="2">
    <source>
        <dbReference type="ARBA" id="ARBA00023134"/>
    </source>
</evidence>
<feature type="transmembrane region" description="Helical" evidence="3">
    <location>
        <begin position="278"/>
        <end position="301"/>
    </location>
</feature>
<dbReference type="Gene3D" id="1.10.533.10">
    <property type="entry name" value="Death Domain, Fas"/>
    <property type="match status" value="1"/>
</dbReference>
<dbReference type="GeneID" id="106156482"/>
<dbReference type="InterPro" id="IPR027417">
    <property type="entry name" value="P-loop_NTPase"/>
</dbReference>
<dbReference type="Pfam" id="PF08477">
    <property type="entry name" value="Roc"/>
    <property type="match status" value="2"/>
</dbReference>
<dbReference type="Pfam" id="PF00531">
    <property type="entry name" value="Death"/>
    <property type="match status" value="1"/>
</dbReference>
<dbReference type="SUPFAM" id="SSF47986">
    <property type="entry name" value="DEATH domain"/>
    <property type="match status" value="1"/>
</dbReference>
<dbReference type="InParanoid" id="A0A1S3HM91"/>
<protein>
    <submittedName>
        <fullName evidence="6">Uncharacterized protein LOC106156482</fullName>
    </submittedName>
</protein>
<accession>A0A1S3HM91</accession>